<dbReference type="InterPro" id="IPR043428">
    <property type="entry name" value="LivM-like"/>
</dbReference>
<feature type="transmembrane region" description="Helical" evidence="6">
    <location>
        <begin position="156"/>
        <end position="175"/>
    </location>
</feature>
<feature type="transmembrane region" description="Helical" evidence="6">
    <location>
        <begin position="84"/>
        <end position="103"/>
    </location>
</feature>
<proteinExistence type="predicted"/>
<keyword evidence="5 6" id="KW-0472">Membrane</keyword>
<dbReference type="RefSeq" id="WP_189671369.1">
    <property type="nucleotide sequence ID" value="NZ_BNAS01000008.1"/>
</dbReference>
<protein>
    <recommendedName>
        <fullName evidence="9">Amino acid/amide ABC transporter membrane protein 2 (HAAT family)</fullName>
    </recommendedName>
</protein>
<organism evidence="7 8">
    <name type="scientific">Promicromonospora soli</name>
    <dbReference type="NCBI Taxonomy" id="2035533"/>
    <lineage>
        <taxon>Bacteria</taxon>
        <taxon>Bacillati</taxon>
        <taxon>Actinomycetota</taxon>
        <taxon>Actinomycetes</taxon>
        <taxon>Micrococcales</taxon>
        <taxon>Promicromonosporaceae</taxon>
        <taxon>Promicromonospora</taxon>
    </lineage>
</organism>
<dbReference type="PANTHER" id="PTHR30482">
    <property type="entry name" value="HIGH-AFFINITY BRANCHED-CHAIN AMINO ACID TRANSPORT SYSTEM PERMEASE"/>
    <property type="match status" value="1"/>
</dbReference>
<accession>A0A919G603</accession>
<evidence type="ECO:0000256" key="2">
    <source>
        <dbReference type="ARBA" id="ARBA00022475"/>
    </source>
</evidence>
<dbReference type="Pfam" id="PF02653">
    <property type="entry name" value="BPD_transp_2"/>
    <property type="match status" value="1"/>
</dbReference>
<keyword evidence="4 6" id="KW-1133">Transmembrane helix</keyword>
<evidence type="ECO:0008006" key="9">
    <source>
        <dbReference type="Google" id="ProtNLM"/>
    </source>
</evidence>
<name>A0A919G603_9MICO</name>
<dbReference type="GO" id="GO:0015658">
    <property type="term" value="F:branched-chain amino acid transmembrane transporter activity"/>
    <property type="evidence" value="ECO:0007669"/>
    <property type="project" value="InterPro"/>
</dbReference>
<evidence type="ECO:0000256" key="6">
    <source>
        <dbReference type="SAM" id="Phobius"/>
    </source>
</evidence>
<feature type="transmembrane region" description="Helical" evidence="6">
    <location>
        <begin position="59"/>
        <end position="78"/>
    </location>
</feature>
<evidence type="ECO:0000313" key="7">
    <source>
        <dbReference type="EMBL" id="GHH78892.1"/>
    </source>
</evidence>
<reference evidence="7" key="2">
    <citation type="submission" date="2020-09" db="EMBL/GenBank/DDBJ databases">
        <authorList>
            <person name="Sun Q."/>
            <person name="Zhou Y."/>
        </authorList>
    </citation>
    <scope>NUCLEOTIDE SEQUENCE</scope>
    <source>
        <strain evidence="7">CGMCC 4.7398</strain>
    </source>
</reference>
<feature type="transmembrane region" description="Helical" evidence="6">
    <location>
        <begin position="7"/>
        <end position="25"/>
    </location>
</feature>
<dbReference type="EMBL" id="BNAS01000008">
    <property type="protein sequence ID" value="GHH78892.1"/>
    <property type="molecule type" value="Genomic_DNA"/>
</dbReference>
<feature type="transmembrane region" description="Helical" evidence="6">
    <location>
        <begin position="283"/>
        <end position="304"/>
    </location>
</feature>
<evidence type="ECO:0000256" key="3">
    <source>
        <dbReference type="ARBA" id="ARBA00022692"/>
    </source>
</evidence>
<dbReference type="AlphaFoldDB" id="A0A919G603"/>
<feature type="transmembrane region" description="Helical" evidence="6">
    <location>
        <begin position="240"/>
        <end position="271"/>
    </location>
</feature>
<gene>
    <name evidence="7" type="ORF">GCM10017772_43300</name>
</gene>
<dbReference type="Proteomes" id="UP000627369">
    <property type="component" value="Unassembled WGS sequence"/>
</dbReference>
<dbReference type="GO" id="GO:0005886">
    <property type="term" value="C:plasma membrane"/>
    <property type="evidence" value="ECO:0007669"/>
    <property type="project" value="UniProtKB-SubCell"/>
</dbReference>
<comment type="caution">
    <text evidence="7">The sequence shown here is derived from an EMBL/GenBank/DDBJ whole genome shotgun (WGS) entry which is preliminary data.</text>
</comment>
<keyword evidence="8" id="KW-1185">Reference proteome</keyword>
<evidence type="ECO:0000256" key="4">
    <source>
        <dbReference type="ARBA" id="ARBA00022989"/>
    </source>
</evidence>
<keyword evidence="2" id="KW-1003">Cell membrane</keyword>
<sequence length="329" mass="33528">MDRVNPRNVLVVVAAVAGCVAPFVMGDLTFLMRMLLAAIVVTGLSLLMGYAGQASLGQGAFVAVGAVTVAVGTTRWGLPPLLVLVAAPIVAGAFAALVGVPLLRLRGHYLAFGTLALLLMVQTAMSTLDFLGGAFGISGIPAFGVGGSVFTDQRPYVLLALGLLALVLFVTHRIVDSRFGRGIRALAGSETAAESAGVPVMRGKLVIFALSAMYAGLAGGLSAFFTPYVSPDSFPALESFTYVIMAVVGGLGTLWGGVVGAVLVSTLLQVLNLVSSQPQLPPTLGPILQYATYGGLLVVALLFMPGGIVPTVQSAAARAVSRRGGAGRT</sequence>
<reference evidence="7" key="1">
    <citation type="journal article" date="2014" name="Int. J. Syst. Evol. Microbiol.">
        <title>Complete genome sequence of Corynebacterium casei LMG S-19264T (=DSM 44701T), isolated from a smear-ripened cheese.</title>
        <authorList>
            <consortium name="US DOE Joint Genome Institute (JGI-PGF)"/>
            <person name="Walter F."/>
            <person name="Albersmeier A."/>
            <person name="Kalinowski J."/>
            <person name="Ruckert C."/>
        </authorList>
    </citation>
    <scope>NUCLEOTIDE SEQUENCE</scope>
    <source>
        <strain evidence="7">CGMCC 4.7398</strain>
    </source>
</reference>
<evidence type="ECO:0000256" key="5">
    <source>
        <dbReference type="ARBA" id="ARBA00023136"/>
    </source>
</evidence>
<feature type="transmembrane region" description="Helical" evidence="6">
    <location>
        <begin position="205"/>
        <end position="228"/>
    </location>
</feature>
<comment type="subcellular location">
    <subcellularLocation>
        <location evidence="1">Cell membrane</location>
        <topology evidence="1">Multi-pass membrane protein</topology>
    </subcellularLocation>
</comment>
<evidence type="ECO:0000313" key="8">
    <source>
        <dbReference type="Proteomes" id="UP000627369"/>
    </source>
</evidence>
<dbReference type="PROSITE" id="PS51257">
    <property type="entry name" value="PROKAR_LIPOPROTEIN"/>
    <property type="match status" value="1"/>
</dbReference>
<keyword evidence="3 6" id="KW-0812">Transmembrane</keyword>
<dbReference type="CDD" id="cd06581">
    <property type="entry name" value="TM_PBP1_LivM_like"/>
    <property type="match status" value="1"/>
</dbReference>
<evidence type="ECO:0000256" key="1">
    <source>
        <dbReference type="ARBA" id="ARBA00004651"/>
    </source>
</evidence>
<feature type="transmembrane region" description="Helical" evidence="6">
    <location>
        <begin position="115"/>
        <end position="144"/>
    </location>
</feature>
<feature type="transmembrane region" description="Helical" evidence="6">
    <location>
        <begin position="31"/>
        <end position="52"/>
    </location>
</feature>
<dbReference type="PANTHER" id="PTHR30482:SF10">
    <property type="entry name" value="HIGH-AFFINITY BRANCHED-CHAIN AMINO ACID TRANSPORT PROTEIN BRAE"/>
    <property type="match status" value="1"/>
</dbReference>
<dbReference type="InterPro" id="IPR001851">
    <property type="entry name" value="ABC_transp_permease"/>
</dbReference>